<dbReference type="EMBL" id="AZIM01000278">
    <property type="protein sequence ID" value="ETE72027.1"/>
    <property type="molecule type" value="Genomic_DNA"/>
</dbReference>
<dbReference type="Proteomes" id="UP000018936">
    <property type="component" value="Unassembled WGS sequence"/>
</dbReference>
<keyword evidence="6" id="KW-0915">Sodium</keyword>
<evidence type="ECO:0000256" key="11">
    <source>
        <dbReference type="RuleBase" id="RU000679"/>
    </source>
</evidence>
<evidence type="ECO:0000256" key="5">
    <source>
        <dbReference type="ARBA" id="ARBA00022989"/>
    </source>
</evidence>
<evidence type="ECO:0000256" key="9">
    <source>
        <dbReference type="ARBA" id="ARBA00023201"/>
    </source>
</evidence>
<keyword evidence="4 11" id="KW-0812">Transmembrane</keyword>
<dbReference type="InterPro" id="IPR001873">
    <property type="entry name" value="ENaC"/>
</dbReference>
<keyword evidence="8" id="KW-0472">Membrane</keyword>
<keyword evidence="9 11" id="KW-0739">Sodium transport</keyword>
<comment type="caution">
    <text evidence="13">The sequence shown here is derived from an EMBL/GenBank/DDBJ whole genome shotgun (WGS) entry which is preliminary data.</text>
</comment>
<feature type="non-terminal residue" evidence="13">
    <location>
        <position position="1"/>
    </location>
</feature>
<keyword evidence="14" id="KW-1185">Reference proteome</keyword>
<comment type="similarity">
    <text evidence="11">Belongs to the amiloride-sensitive sodium channel (TC 1.A.6) family.</text>
</comment>
<evidence type="ECO:0000256" key="10">
    <source>
        <dbReference type="ARBA" id="ARBA00023303"/>
    </source>
</evidence>
<keyword evidence="10 11" id="KW-0407">Ion channel</keyword>
<dbReference type="Gene3D" id="1.10.3590.10">
    <property type="entry name" value="acid-sensing ion channel 1 domain"/>
    <property type="match status" value="1"/>
</dbReference>
<evidence type="ECO:0000256" key="3">
    <source>
        <dbReference type="ARBA" id="ARBA00022461"/>
    </source>
</evidence>
<keyword evidence="5" id="KW-1133">Transmembrane helix</keyword>
<keyword evidence="7 11" id="KW-0406">Ion transport</keyword>
<comment type="subcellular location">
    <subcellularLocation>
        <location evidence="1">Membrane</location>
        <topology evidence="1">Multi-pass membrane protein</topology>
    </subcellularLocation>
</comment>
<gene>
    <name evidence="13" type="primary">accn2c</name>
    <name evidence="13" type="ORF">L345_02141</name>
</gene>
<evidence type="ECO:0000256" key="7">
    <source>
        <dbReference type="ARBA" id="ARBA00023065"/>
    </source>
</evidence>
<dbReference type="PANTHER" id="PTHR11690">
    <property type="entry name" value="AMILORIDE-SENSITIVE SODIUM CHANNEL-RELATED"/>
    <property type="match status" value="1"/>
</dbReference>
<evidence type="ECO:0000256" key="6">
    <source>
        <dbReference type="ARBA" id="ARBA00023053"/>
    </source>
</evidence>
<dbReference type="OrthoDB" id="6021021at2759"/>
<dbReference type="PANTHER" id="PTHR11690:SF222">
    <property type="entry name" value="AMILORIDE-SENSITIVE SODIUM CHANNEL SUBUNIT GAMMA"/>
    <property type="match status" value="1"/>
</dbReference>
<evidence type="ECO:0000256" key="4">
    <source>
        <dbReference type="ARBA" id="ARBA00022692"/>
    </source>
</evidence>
<keyword evidence="2 11" id="KW-0813">Transport</keyword>
<evidence type="ECO:0000256" key="8">
    <source>
        <dbReference type="ARBA" id="ARBA00023136"/>
    </source>
</evidence>
<evidence type="ECO:0000256" key="12">
    <source>
        <dbReference type="SAM" id="MobiDB-lite"/>
    </source>
</evidence>
<name>V8PDR3_OPHHA</name>
<protein>
    <submittedName>
        <fullName evidence="13">Amiloride-sensitive cation channel 2-C, neuronal</fullName>
    </submittedName>
</protein>
<dbReference type="Pfam" id="PF00858">
    <property type="entry name" value="ASC"/>
    <property type="match status" value="1"/>
</dbReference>
<evidence type="ECO:0000313" key="14">
    <source>
        <dbReference type="Proteomes" id="UP000018936"/>
    </source>
</evidence>
<feature type="region of interest" description="Disordered" evidence="12">
    <location>
        <begin position="45"/>
        <end position="65"/>
    </location>
</feature>
<keyword evidence="3 11" id="KW-0894">Sodium channel</keyword>
<accession>V8PDR3</accession>
<proteinExistence type="inferred from homology"/>
<dbReference type="GO" id="GO:0015280">
    <property type="term" value="F:ligand-gated sodium channel activity"/>
    <property type="evidence" value="ECO:0007669"/>
    <property type="project" value="TreeGrafter"/>
</dbReference>
<evidence type="ECO:0000256" key="2">
    <source>
        <dbReference type="ARBA" id="ARBA00022448"/>
    </source>
</evidence>
<dbReference type="Gene3D" id="1.10.287.770">
    <property type="entry name" value="YojJ-like"/>
    <property type="match status" value="1"/>
</dbReference>
<dbReference type="PRINTS" id="PR01078">
    <property type="entry name" value="AMINACHANNEL"/>
</dbReference>
<dbReference type="GO" id="GO:0005886">
    <property type="term" value="C:plasma membrane"/>
    <property type="evidence" value="ECO:0007669"/>
    <property type="project" value="TreeGrafter"/>
</dbReference>
<sequence length="287" mass="32221">MSMFTGFRFPGGATARHGARPLPTPAAIIILLLVSSMAGERERPSAKFKEMPSFSTPPEEDQNIKDGPQVVQPLSVTPSAHNLEEFASSSTLHGISHIFNHGRCTAHNFLWTMAFLGSLGFLFYANTDRVEFYFQYPHATTLEEETLQSLIFPAVTICNVNLLRFSEISGQDLYWAGEFLGFLDSSDKIVAPQNADAEVVRILRQKLQQSKGERNLPFDFGELHDRAGHQMDQMLIKCKFGNESCNANDFKTVSRCLLMGILNLRNGPQGLWEGWYVFVSGPWIVRR</sequence>
<organism evidence="13 14">
    <name type="scientific">Ophiophagus hannah</name>
    <name type="common">King cobra</name>
    <name type="synonym">Naja hannah</name>
    <dbReference type="NCBI Taxonomy" id="8665"/>
    <lineage>
        <taxon>Eukaryota</taxon>
        <taxon>Metazoa</taxon>
        <taxon>Chordata</taxon>
        <taxon>Craniata</taxon>
        <taxon>Vertebrata</taxon>
        <taxon>Euteleostomi</taxon>
        <taxon>Lepidosauria</taxon>
        <taxon>Squamata</taxon>
        <taxon>Bifurcata</taxon>
        <taxon>Unidentata</taxon>
        <taxon>Episquamata</taxon>
        <taxon>Toxicofera</taxon>
        <taxon>Serpentes</taxon>
        <taxon>Colubroidea</taxon>
        <taxon>Elapidae</taxon>
        <taxon>Elapinae</taxon>
        <taxon>Ophiophagus</taxon>
    </lineage>
</organism>
<evidence type="ECO:0000256" key="1">
    <source>
        <dbReference type="ARBA" id="ARBA00004141"/>
    </source>
</evidence>
<evidence type="ECO:0000313" key="13">
    <source>
        <dbReference type="EMBL" id="ETE72027.1"/>
    </source>
</evidence>
<dbReference type="AlphaFoldDB" id="V8PDR3"/>
<reference evidence="13 14" key="1">
    <citation type="journal article" date="2013" name="Proc. Natl. Acad. Sci. U.S.A.">
        <title>The king cobra genome reveals dynamic gene evolution and adaptation in the snake venom system.</title>
        <authorList>
            <person name="Vonk F.J."/>
            <person name="Casewell N.R."/>
            <person name="Henkel C.V."/>
            <person name="Heimberg A.M."/>
            <person name="Jansen H.J."/>
            <person name="McCleary R.J."/>
            <person name="Kerkkamp H.M."/>
            <person name="Vos R.A."/>
            <person name="Guerreiro I."/>
            <person name="Calvete J.J."/>
            <person name="Wuster W."/>
            <person name="Woods A.E."/>
            <person name="Logan J.M."/>
            <person name="Harrison R.A."/>
            <person name="Castoe T.A."/>
            <person name="de Koning A.P."/>
            <person name="Pollock D.D."/>
            <person name="Yandell M."/>
            <person name="Calderon D."/>
            <person name="Renjifo C."/>
            <person name="Currier R.B."/>
            <person name="Salgado D."/>
            <person name="Pla D."/>
            <person name="Sanz L."/>
            <person name="Hyder A.S."/>
            <person name="Ribeiro J.M."/>
            <person name="Arntzen J.W."/>
            <person name="van den Thillart G.E."/>
            <person name="Boetzer M."/>
            <person name="Pirovano W."/>
            <person name="Dirks R.P."/>
            <person name="Spaink H.P."/>
            <person name="Duboule D."/>
            <person name="McGlinn E."/>
            <person name="Kini R.M."/>
            <person name="Richardson M.K."/>
        </authorList>
    </citation>
    <scope>NUCLEOTIDE SEQUENCE</scope>
    <source>
        <tissue evidence="13">Blood</tissue>
    </source>
</reference>